<keyword evidence="5" id="KW-1185">Reference proteome</keyword>
<dbReference type="Gene3D" id="1.10.10.800">
    <property type="match status" value="1"/>
</dbReference>
<dbReference type="SUPFAM" id="SSF53474">
    <property type="entry name" value="alpha/beta-Hydrolases"/>
    <property type="match status" value="1"/>
</dbReference>
<comment type="similarity">
    <text evidence="2">Belongs to the AB hydrolase superfamily. FUS2 hydrolase family.</text>
</comment>
<dbReference type="InterPro" id="IPR029058">
    <property type="entry name" value="AB_hydrolase_fold"/>
</dbReference>
<keyword evidence="1" id="KW-0378">Hydrolase</keyword>
<dbReference type="GeneID" id="27714913"/>
<proteinExistence type="inferred from homology"/>
<dbReference type="EMBL" id="KN848083">
    <property type="protein sequence ID" value="KIX95250.1"/>
    <property type="molecule type" value="Genomic_DNA"/>
</dbReference>
<dbReference type="PANTHER" id="PTHR22946">
    <property type="entry name" value="DIENELACTONE HYDROLASE DOMAIN-CONTAINING PROTEIN-RELATED"/>
    <property type="match status" value="1"/>
</dbReference>
<protein>
    <recommendedName>
        <fullName evidence="3">AB hydrolase-1 domain-containing protein</fullName>
    </recommendedName>
</protein>
<dbReference type="Gene3D" id="3.40.50.1820">
    <property type="entry name" value="alpha/beta hydrolase"/>
    <property type="match status" value="1"/>
</dbReference>
<dbReference type="InterPro" id="IPR000073">
    <property type="entry name" value="AB_hydrolase_1"/>
</dbReference>
<dbReference type="RefSeq" id="XP_016629373.1">
    <property type="nucleotide sequence ID" value="XM_016779662.1"/>
</dbReference>
<dbReference type="InterPro" id="IPR050261">
    <property type="entry name" value="FrsA_esterase"/>
</dbReference>
<name>A0A0D2H0A5_9EURO</name>
<dbReference type="OrthoDB" id="2498029at2759"/>
<dbReference type="AlphaFoldDB" id="A0A0D2H0A5"/>
<sequence length="310" mass="34489">MPRTDISFKTFDGVTLRGWFFTPESSTSGSSTATKLPCLILTHGLSCIKEMGLSELATKFAEELHITCLVYDHRGFGASDVVPGQPRQEVITWLQSNDMRDAITYVQTRAEVEKSKIALWGYSLSAAEAVYVAAIDRRVKAVVALGPGMDGTEIVRRMAPPHAMLVMQTMFEMDRLAQAEGKDPIKVPVVSNEPGVQATLPSQESWNFFSKWENSGSTWKNELTLRTLDDISTFALPVSHLDKVTPTPVLFEVAARDTNSPPDMTMRWYAKLSEPKEVVLVDADHYELMGSARDMLHPKEVAFLKRTICS</sequence>
<feature type="domain" description="AB hydrolase-1" evidence="3">
    <location>
        <begin position="39"/>
        <end position="286"/>
    </location>
</feature>
<reference evidence="4 5" key="1">
    <citation type="submission" date="2015-01" db="EMBL/GenBank/DDBJ databases">
        <title>The Genome Sequence of Fonsecaea multimorphosa CBS 102226.</title>
        <authorList>
            <consortium name="The Broad Institute Genomics Platform"/>
            <person name="Cuomo C."/>
            <person name="de Hoog S."/>
            <person name="Gorbushina A."/>
            <person name="Stielow B."/>
            <person name="Teixiera M."/>
            <person name="Abouelleil A."/>
            <person name="Chapman S.B."/>
            <person name="Priest M."/>
            <person name="Young S.K."/>
            <person name="Wortman J."/>
            <person name="Nusbaum C."/>
            <person name="Birren B."/>
        </authorList>
    </citation>
    <scope>NUCLEOTIDE SEQUENCE [LARGE SCALE GENOMIC DNA]</scope>
    <source>
        <strain evidence="4 5">CBS 102226</strain>
    </source>
</reference>
<gene>
    <name evidence="4" type="ORF">Z520_09167</name>
</gene>
<evidence type="ECO:0000256" key="2">
    <source>
        <dbReference type="ARBA" id="ARBA00038115"/>
    </source>
</evidence>
<dbReference type="Pfam" id="PF00561">
    <property type="entry name" value="Abhydrolase_1"/>
    <property type="match status" value="1"/>
</dbReference>
<evidence type="ECO:0000313" key="5">
    <source>
        <dbReference type="Proteomes" id="UP000053411"/>
    </source>
</evidence>
<evidence type="ECO:0000256" key="1">
    <source>
        <dbReference type="ARBA" id="ARBA00022801"/>
    </source>
</evidence>
<dbReference type="GO" id="GO:0016788">
    <property type="term" value="F:hydrolase activity, acting on ester bonds"/>
    <property type="evidence" value="ECO:0007669"/>
    <property type="project" value="UniProtKB-ARBA"/>
</dbReference>
<accession>A0A0D2H0A5</accession>
<dbReference type="PANTHER" id="PTHR22946:SF9">
    <property type="entry name" value="POLYKETIDE TRANSFERASE AF380"/>
    <property type="match status" value="1"/>
</dbReference>
<evidence type="ECO:0000313" key="4">
    <source>
        <dbReference type="EMBL" id="KIX95250.1"/>
    </source>
</evidence>
<dbReference type="Proteomes" id="UP000053411">
    <property type="component" value="Unassembled WGS sequence"/>
</dbReference>
<dbReference type="VEuPathDB" id="FungiDB:Z520_09167"/>
<evidence type="ECO:0000259" key="3">
    <source>
        <dbReference type="Pfam" id="PF00561"/>
    </source>
</evidence>
<organism evidence="4 5">
    <name type="scientific">Fonsecaea multimorphosa CBS 102226</name>
    <dbReference type="NCBI Taxonomy" id="1442371"/>
    <lineage>
        <taxon>Eukaryota</taxon>
        <taxon>Fungi</taxon>
        <taxon>Dikarya</taxon>
        <taxon>Ascomycota</taxon>
        <taxon>Pezizomycotina</taxon>
        <taxon>Eurotiomycetes</taxon>
        <taxon>Chaetothyriomycetidae</taxon>
        <taxon>Chaetothyriales</taxon>
        <taxon>Herpotrichiellaceae</taxon>
        <taxon>Fonsecaea</taxon>
    </lineage>
</organism>
<dbReference type="STRING" id="1442371.A0A0D2H0A5"/>